<comment type="subcellular location">
    <subcellularLocation>
        <location evidence="1">Membrane</location>
        <topology evidence="1">Multi-pass membrane protein</topology>
    </subcellularLocation>
</comment>
<dbReference type="Pfam" id="PF02931">
    <property type="entry name" value="Neur_chan_LBD"/>
    <property type="match status" value="1"/>
</dbReference>
<evidence type="ECO:0000313" key="10">
    <source>
        <dbReference type="Proteomes" id="UP001217089"/>
    </source>
</evidence>
<dbReference type="InterPro" id="IPR036734">
    <property type="entry name" value="Neur_chan_lig-bd_sf"/>
</dbReference>
<feature type="transmembrane region" description="Helical" evidence="5">
    <location>
        <begin position="265"/>
        <end position="288"/>
    </location>
</feature>
<dbReference type="InterPro" id="IPR006029">
    <property type="entry name" value="Neurotrans-gated_channel_TM"/>
</dbReference>
<proteinExistence type="predicted"/>
<comment type="caution">
    <text evidence="9">The sequence shown here is derived from an EMBL/GenBank/DDBJ whole genome shotgun (WGS) entry which is preliminary data.</text>
</comment>
<evidence type="ECO:0000259" key="8">
    <source>
        <dbReference type="Pfam" id="PF02932"/>
    </source>
</evidence>
<accession>A0ABQ9FGB3</accession>
<reference evidence="9 10" key="1">
    <citation type="submission" date="2022-12" db="EMBL/GenBank/DDBJ databases">
        <title>Chromosome-level genome of Tegillarca granosa.</title>
        <authorList>
            <person name="Kim J."/>
        </authorList>
    </citation>
    <scope>NUCLEOTIDE SEQUENCE [LARGE SCALE GENOMIC DNA]</scope>
    <source>
        <strain evidence="9">Teg-2019</strain>
        <tissue evidence="9">Adductor muscle</tissue>
    </source>
</reference>
<keyword evidence="6" id="KW-0732">Signal</keyword>
<feature type="chain" id="PRO_5045358420" evidence="6">
    <location>
        <begin position="21"/>
        <end position="398"/>
    </location>
</feature>
<dbReference type="InterPro" id="IPR038050">
    <property type="entry name" value="Neuro_actylchol_rec"/>
</dbReference>
<evidence type="ECO:0000256" key="2">
    <source>
        <dbReference type="ARBA" id="ARBA00022692"/>
    </source>
</evidence>
<dbReference type="Gene3D" id="1.20.58.390">
    <property type="entry name" value="Neurotransmitter-gated ion-channel transmembrane domain"/>
    <property type="match status" value="1"/>
</dbReference>
<feature type="transmembrane region" description="Helical" evidence="5">
    <location>
        <begin position="235"/>
        <end position="253"/>
    </location>
</feature>
<gene>
    <name evidence="9" type="ORF">KUTeg_006373</name>
</gene>
<feature type="domain" description="Neurotransmitter-gated ion-channel ligand-binding" evidence="7">
    <location>
        <begin position="36"/>
        <end position="155"/>
    </location>
</feature>
<dbReference type="Proteomes" id="UP001217089">
    <property type="component" value="Unassembled WGS sequence"/>
</dbReference>
<dbReference type="Gene3D" id="2.70.170.10">
    <property type="entry name" value="Neurotransmitter-gated ion-channel ligand-binding domain"/>
    <property type="match status" value="1"/>
</dbReference>
<evidence type="ECO:0000256" key="5">
    <source>
        <dbReference type="SAM" id="Phobius"/>
    </source>
</evidence>
<keyword evidence="4 5" id="KW-0472">Membrane</keyword>
<dbReference type="PANTHER" id="PTHR18945">
    <property type="entry name" value="NEUROTRANSMITTER GATED ION CHANNEL"/>
    <property type="match status" value="1"/>
</dbReference>
<feature type="signal peptide" evidence="6">
    <location>
        <begin position="1"/>
        <end position="20"/>
    </location>
</feature>
<name>A0ABQ9FGB3_TEGGR</name>
<keyword evidence="10" id="KW-1185">Reference proteome</keyword>
<keyword evidence="3 5" id="KW-1133">Transmembrane helix</keyword>
<dbReference type="Pfam" id="PF02932">
    <property type="entry name" value="Neur_chan_memb"/>
    <property type="match status" value="1"/>
</dbReference>
<dbReference type="InterPro" id="IPR036719">
    <property type="entry name" value="Neuro-gated_channel_TM_sf"/>
</dbReference>
<keyword evidence="2 5" id="KW-0812">Transmembrane</keyword>
<evidence type="ECO:0000256" key="3">
    <source>
        <dbReference type="ARBA" id="ARBA00022989"/>
    </source>
</evidence>
<evidence type="ECO:0000256" key="4">
    <source>
        <dbReference type="ARBA" id="ARBA00023136"/>
    </source>
</evidence>
<dbReference type="InterPro" id="IPR006201">
    <property type="entry name" value="Neur_channel"/>
</dbReference>
<feature type="domain" description="Neurotransmitter-gated ion-channel transmembrane" evidence="8">
    <location>
        <begin position="211"/>
        <end position="308"/>
    </location>
</feature>
<feature type="transmembrane region" description="Helical" evidence="5">
    <location>
        <begin position="204"/>
        <end position="228"/>
    </location>
</feature>
<dbReference type="CDD" id="cd19051">
    <property type="entry name" value="LGIC_TM_cation"/>
    <property type="match status" value="1"/>
</dbReference>
<protein>
    <submittedName>
        <fullName evidence="9">Uncharacterized protein</fullName>
    </submittedName>
</protein>
<dbReference type="InterPro" id="IPR006202">
    <property type="entry name" value="Neur_chan_lig-bd"/>
</dbReference>
<evidence type="ECO:0000259" key="7">
    <source>
        <dbReference type="Pfam" id="PF02931"/>
    </source>
</evidence>
<evidence type="ECO:0000313" key="9">
    <source>
        <dbReference type="EMBL" id="KAJ8316359.1"/>
    </source>
</evidence>
<sequence>MDSNMIKLILLFFLFPQISAIGNTDFFTFITGTQWTNYKKDIFPRNTQTDVINVDLSYSLIAITDFNEVAARIDIVGFLVASWTNEKLTWSTATYPITEMSIPQSNFWKPPLVIQNSVETLKEIGDSSYNIRMDNYGNMEWTIGLISKTACSVDILLTASTSTIDETFYQENVEWTLEKTSVEATTKDGVSFLTFKIKIMRRPVYFLVNMVIPILILGLLNGLVFILPASSGERVGYAVTAFLTFAVFLTMVSDSLPKTSNPMSLLSYFLILMCIMSCFSTVITIMSLRVYAHEEEEPVPMYLRHIVAFINCRKCKKRFCKPKDPNEEEVDVDEHPDWFEDEGFKPPPEPEPVDLMEDITWKDVGEWLDFFLFLLFLGGTVLIAVIFLVPLVLAGVNN</sequence>
<dbReference type="SUPFAM" id="SSF90112">
    <property type="entry name" value="Neurotransmitter-gated ion-channel transmembrane pore"/>
    <property type="match status" value="1"/>
</dbReference>
<dbReference type="EMBL" id="JARBDR010000328">
    <property type="protein sequence ID" value="KAJ8316359.1"/>
    <property type="molecule type" value="Genomic_DNA"/>
</dbReference>
<dbReference type="CDD" id="cd18989">
    <property type="entry name" value="LGIC_ECD_cation"/>
    <property type="match status" value="1"/>
</dbReference>
<dbReference type="SUPFAM" id="SSF63712">
    <property type="entry name" value="Nicotinic receptor ligand binding domain-like"/>
    <property type="match status" value="1"/>
</dbReference>
<evidence type="ECO:0000256" key="1">
    <source>
        <dbReference type="ARBA" id="ARBA00004141"/>
    </source>
</evidence>
<evidence type="ECO:0000256" key="6">
    <source>
        <dbReference type="SAM" id="SignalP"/>
    </source>
</evidence>
<organism evidence="9 10">
    <name type="scientific">Tegillarca granosa</name>
    <name type="common">Malaysian cockle</name>
    <name type="synonym">Anadara granosa</name>
    <dbReference type="NCBI Taxonomy" id="220873"/>
    <lineage>
        <taxon>Eukaryota</taxon>
        <taxon>Metazoa</taxon>
        <taxon>Spiralia</taxon>
        <taxon>Lophotrochozoa</taxon>
        <taxon>Mollusca</taxon>
        <taxon>Bivalvia</taxon>
        <taxon>Autobranchia</taxon>
        <taxon>Pteriomorphia</taxon>
        <taxon>Arcoida</taxon>
        <taxon>Arcoidea</taxon>
        <taxon>Arcidae</taxon>
        <taxon>Tegillarca</taxon>
    </lineage>
</organism>
<feature type="transmembrane region" description="Helical" evidence="5">
    <location>
        <begin position="370"/>
        <end position="393"/>
    </location>
</feature>